<dbReference type="Gene3D" id="3.40.50.300">
    <property type="entry name" value="P-loop containing nucleotide triphosphate hydrolases"/>
    <property type="match status" value="1"/>
</dbReference>
<dbReference type="HAMAP" id="MF_01820">
    <property type="entry name" value="GTPase_RsgA"/>
    <property type="match status" value="1"/>
</dbReference>
<keyword evidence="3" id="KW-0378">Hydrolase</keyword>
<feature type="domain" description="CP-type G" evidence="6">
    <location>
        <begin position="107"/>
        <end position="261"/>
    </location>
</feature>
<keyword evidence="3" id="KW-0963">Cytoplasm</keyword>
<comment type="subcellular location">
    <subcellularLocation>
        <location evidence="3">Cytoplasm</location>
    </subcellularLocation>
</comment>
<keyword evidence="8" id="KW-1185">Reference proteome</keyword>
<evidence type="ECO:0000256" key="4">
    <source>
        <dbReference type="SAM" id="MobiDB-lite"/>
    </source>
</evidence>
<evidence type="ECO:0000256" key="2">
    <source>
        <dbReference type="ARBA" id="ARBA00023134"/>
    </source>
</evidence>
<feature type="binding site" evidence="3">
    <location>
        <position position="291"/>
    </location>
    <ligand>
        <name>Zn(2+)</name>
        <dbReference type="ChEBI" id="CHEBI:29105"/>
    </ligand>
</feature>
<dbReference type="InterPro" id="IPR030378">
    <property type="entry name" value="G_CP_dom"/>
</dbReference>
<dbReference type="PROSITE" id="PS50936">
    <property type="entry name" value="ENGC_GTPASE"/>
    <property type="match status" value="1"/>
</dbReference>
<dbReference type="InterPro" id="IPR004881">
    <property type="entry name" value="Ribosome_biogen_GTPase_RsgA"/>
</dbReference>
<dbReference type="SUPFAM" id="SSF52540">
    <property type="entry name" value="P-loop containing nucleoside triphosphate hydrolases"/>
    <property type="match status" value="1"/>
</dbReference>
<comment type="subunit">
    <text evidence="3">Monomer. Associates with 30S ribosomal subunit, binds 16S rRNA.</text>
</comment>
<dbReference type="InterPro" id="IPR027417">
    <property type="entry name" value="P-loop_NTPase"/>
</dbReference>
<dbReference type="PROSITE" id="PS51721">
    <property type="entry name" value="G_CP"/>
    <property type="match status" value="1"/>
</dbReference>
<protein>
    <recommendedName>
        <fullName evidence="3">Small ribosomal subunit biogenesis GTPase RsgA</fullName>
        <ecNumber evidence="3">3.6.1.-</ecNumber>
    </recommendedName>
</protein>
<keyword evidence="3" id="KW-0862">Zinc</keyword>
<dbReference type="PANTHER" id="PTHR32120">
    <property type="entry name" value="SMALL RIBOSOMAL SUBUNIT BIOGENESIS GTPASE RSGA"/>
    <property type="match status" value="1"/>
</dbReference>
<dbReference type="RefSeq" id="WP_224124957.1">
    <property type="nucleotide sequence ID" value="NZ_JAIQZJ010000016.1"/>
</dbReference>
<evidence type="ECO:0000256" key="3">
    <source>
        <dbReference type="HAMAP-Rule" id="MF_01820"/>
    </source>
</evidence>
<dbReference type="EC" id="3.6.1.-" evidence="3"/>
<feature type="region of interest" description="Disordered" evidence="4">
    <location>
        <begin position="1"/>
        <end position="31"/>
    </location>
</feature>
<keyword evidence="1 3" id="KW-0547">Nucleotide-binding</keyword>
<evidence type="ECO:0000313" key="7">
    <source>
        <dbReference type="EMBL" id="MBZ5740598.1"/>
    </source>
</evidence>
<keyword evidence="3" id="KW-0699">rRNA-binding</keyword>
<proteinExistence type="inferred from homology"/>
<dbReference type="Gene3D" id="1.10.40.50">
    <property type="entry name" value="Probable gtpase engc, domain 3"/>
    <property type="match status" value="1"/>
</dbReference>
<dbReference type="NCBIfam" id="TIGR00157">
    <property type="entry name" value="ribosome small subunit-dependent GTPase A"/>
    <property type="match status" value="1"/>
</dbReference>
<accession>A0ABS7UHT3</accession>
<comment type="function">
    <text evidence="3">One of several proteins that assist in the late maturation steps of the functional core of the 30S ribosomal subunit. Helps release RbfA from mature subunits. May play a role in the assembly of ribosomal proteins into the subunit. Circularly permuted GTPase that catalyzes slow GTP hydrolysis, GTPase activity is stimulated by the 30S ribosomal subunit.</text>
</comment>
<dbReference type="CDD" id="cd01854">
    <property type="entry name" value="YjeQ_EngC"/>
    <property type="match status" value="1"/>
</dbReference>
<evidence type="ECO:0000313" key="8">
    <source>
        <dbReference type="Proteomes" id="UP000780875"/>
    </source>
</evidence>
<evidence type="ECO:0000259" key="6">
    <source>
        <dbReference type="PROSITE" id="PS51721"/>
    </source>
</evidence>
<evidence type="ECO:0000259" key="5">
    <source>
        <dbReference type="PROSITE" id="PS50936"/>
    </source>
</evidence>
<feature type="domain" description="EngC GTPase" evidence="5">
    <location>
        <begin position="116"/>
        <end position="259"/>
    </location>
</feature>
<keyword evidence="3" id="KW-0690">Ribosome biogenesis</keyword>
<dbReference type="Proteomes" id="UP000780875">
    <property type="component" value="Unassembled WGS sequence"/>
</dbReference>
<comment type="similarity">
    <text evidence="3">Belongs to the TRAFAC class YlqF/YawG GTPase family. RsgA subfamily.</text>
</comment>
<dbReference type="EMBL" id="JAIQZJ010000016">
    <property type="protein sequence ID" value="MBZ5740598.1"/>
    <property type="molecule type" value="Genomic_DNA"/>
</dbReference>
<keyword evidence="2 3" id="KW-0342">GTP-binding</keyword>
<keyword evidence="3" id="KW-0694">RNA-binding</keyword>
<feature type="binding site" evidence="3">
    <location>
        <position position="285"/>
    </location>
    <ligand>
        <name>Zn(2+)</name>
        <dbReference type="ChEBI" id="CHEBI:29105"/>
    </ligand>
</feature>
<gene>
    <name evidence="3 7" type="primary">rsgA</name>
    <name evidence="7" type="ORF">K8U61_20675</name>
</gene>
<sequence>MTGRYSDQDVEHYDRPRRRTRPRTKERPTYDDAEDAVVVTVDRGRYTLLLDGRRVLAMKARPLGRKGVVVGDRVRVVGDTTGDDGTLARIVEVVERTTVLRRTADDDDPVERVIVANADQLVVVTALADPDPQPRLLDRALVAAYDARMQPLLCLTKADLADPETLLSTYRSLGVPWVVTQRGGDLTELRERLHGRTSVLLGSSGVGKSTLVNALVPTADRQVGHVNAVTGRGRHTSTSAYLLELPDSAGWIVDTPGIRSFGLAHVEPERLIEAFPDLDEMTEDCPRGCTHGEDEPECGLDEAVAEGQADPDRVASFRRLLAARSEPAY</sequence>
<keyword evidence="3" id="KW-0479">Metal-binding</keyword>
<organism evidence="7 8">
    <name type="scientific">Nocardioides mangrovi</name>
    <dbReference type="NCBI Taxonomy" id="2874580"/>
    <lineage>
        <taxon>Bacteria</taxon>
        <taxon>Bacillati</taxon>
        <taxon>Actinomycetota</taxon>
        <taxon>Actinomycetes</taxon>
        <taxon>Propionibacteriales</taxon>
        <taxon>Nocardioidaceae</taxon>
        <taxon>Nocardioides</taxon>
    </lineage>
</organism>
<feature type="binding site" evidence="3">
    <location>
        <begin position="202"/>
        <end position="210"/>
    </location>
    <ligand>
        <name>GTP</name>
        <dbReference type="ChEBI" id="CHEBI:37565"/>
    </ligand>
</feature>
<comment type="cofactor">
    <cofactor evidence="3">
        <name>Zn(2+)</name>
        <dbReference type="ChEBI" id="CHEBI:29105"/>
    </cofactor>
    <text evidence="3">Binds 1 zinc ion per subunit.</text>
</comment>
<reference evidence="7 8" key="1">
    <citation type="submission" date="2021-09" db="EMBL/GenBank/DDBJ databases">
        <title>Whole genome sequence of Nocardioides sp. GBK3QG-3.</title>
        <authorList>
            <person name="Tuo L."/>
        </authorList>
    </citation>
    <scope>NUCLEOTIDE SEQUENCE [LARGE SCALE GENOMIC DNA]</scope>
    <source>
        <strain evidence="7 8">GBK3QG-3</strain>
    </source>
</reference>
<evidence type="ECO:0000256" key="1">
    <source>
        <dbReference type="ARBA" id="ARBA00022741"/>
    </source>
</evidence>
<feature type="binding site" evidence="3">
    <location>
        <position position="298"/>
    </location>
    <ligand>
        <name>Zn(2+)</name>
        <dbReference type="ChEBI" id="CHEBI:29105"/>
    </ligand>
</feature>
<dbReference type="PANTHER" id="PTHR32120:SF11">
    <property type="entry name" value="SMALL RIBOSOMAL SUBUNIT BIOGENESIS GTPASE RSGA 1, MITOCHONDRIAL-RELATED"/>
    <property type="match status" value="1"/>
</dbReference>
<dbReference type="InterPro" id="IPR010914">
    <property type="entry name" value="RsgA_GTPase_dom"/>
</dbReference>
<feature type="compositionally biased region" description="Basic and acidic residues" evidence="4">
    <location>
        <begin position="1"/>
        <end position="14"/>
    </location>
</feature>
<comment type="caution">
    <text evidence="7">The sequence shown here is derived from an EMBL/GenBank/DDBJ whole genome shotgun (WGS) entry which is preliminary data.</text>
</comment>
<feature type="binding site" evidence="3">
    <location>
        <position position="289"/>
    </location>
    <ligand>
        <name>Zn(2+)</name>
        <dbReference type="ChEBI" id="CHEBI:29105"/>
    </ligand>
</feature>
<dbReference type="Pfam" id="PF03193">
    <property type="entry name" value="RsgA_GTPase"/>
    <property type="match status" value="1"/>
</dbReference>
<name>A0ABS7UHT3_9ACTN</name>
<feature type="binding site" evidence="3">
    <location>
        <begin position="156"/>
        <end position="159"/>
    </location>
    <ligand>
        <name>GTP</name>
        <dbReference type="ChEBI" id="CHEBI:37565"/>
    </ligand>
</feature>